<keyword evidence="6" id="KW-1185">Reference proteome</keyword>
<feature type="domain" description="ABC transporter" evidence="4">
    <location>
        <begin position="24"/>
        <end position="74"/>
    </location>
</feature>
<dbReference type="SUPFAM" id="SSF52540">
    <property type="entry name" value="P-loop containing nucleoside triphosphate hydrolases"/>
    <property type="match status" value="1"/>
</dbReference>
<protein>
    <recommendedName>
        <fullName evidence="4">ABC transporter domain-containing protein</fullName>
    </recommendedName>
</protein>
<evidence type="ECO:0000256" key="1">
    <source>
        <dbReference type="ARBA" id="ARBA00022448"/>
    </source>
</evidence>
<accession>A0A6S7AYP1</accession>
<keyword evidence="1" id="KW-0813">Transport</keyword>
<dbReference type="Proteomes" id="UP000494115">
    <property type="component" value="Unassembled WGS sequence"/>
</dbReference>
<sequence length="117" mass="13179">MRLPNEDSRGWLASPRARLTTDAREHIESTLALLHLEAEAYRQTGEFSHGQKQRLEIGMLLMQRPQLLLLDEPAAGMTDNETMQLAELLDRLRGTCSMMVSNTIWNSSPRCPANMAA</sequence>
<evidence type="ECO:0000259" key="4">
    <source>
        <dbReference type="Pfam" id="PF00005"/>
    </source>
</evidence>
<reference evidence="5 6" key="1">
    <citation type="submission" date="2020-04" db="EMBL/GenBank/DDBJ databases">
        <authorList>
            <person name="De Canck E."/>
        </authorList>
    </citation>
    <scope>NUCLEOTIDE SEQUENCE [LARGE SCALE GENOMIC DNA]</scope>
    <source>
        <strain evidence="5 6">LMG 28138</strain>
    </source>
</reference>
<organism evidence="5 6">
    <name type="scientific">Pararobbsia alpina</name>
    <dbReference type="NCBI Taxonomy" id="621374"/>
    <lineage>
        <taxon>Bacteria</taxon>
        <taxon>Pseudomonadati</taxon>
        <taxon>Pseudomonadota</taxon>
        <taxon>Betaproteobacteria</taxon>
        <taxon>Burkholderiales</taxon>
        <taxon>Burkholderiaceae</taxon>
        <taxon>Pararobbsia</taxon>
    </lineage>
</organism>
<dbReference type="PANTHER" id="PTHR45772:SF8">
    <property type="entry name" value="HIGH-AFFINITY BRANCHED-CHAIN AMINO ACID TRANSPORT ATP-BINDING PROTEIN"/>
    <property type="match status" value="1"/>
</dbReference>
<gene>
    <name evidence="5" type="ORF">LMG28138_01388</name>
</gene>
<dbReference type="InterPro" id="IPR003439">
    <property type="entry name" value="ABC_transporter-like_ATP-bd"/>
</dbReference>
<proteinExistence type="predicted"/>
<dbReference type="InterPro" id="IPR027417">
    <property type="entry name" value="P-loop_NTPase"/>
</dbReference>
<dbReference type="GO" id="GO:0005524">
    <property type="term" value="F:ATP binding"/>
    <property type="evidence" value="ECO:0007669"/>
    <property type="project" value="UniProtKB-KW"/>
</dbReference>
<name>A0A6S7AYP1_9BURK</name>
<evidence type="ECO:0000313" key="5">
    <source>
        <dbReference type="EMBL" id="CAB3781907.1"/>
    </source>
</evidence>
<evidence type="ECO:0000313" key="6">
    <source>
        <dbReference type="Proteomes" id="UP000494115"/>
    </source>
</evidence>
<evidence type="ECO:0000256" key="3">
    <source>
        <dbReference type="ARBA" id="ARBA00022840"/>
    </source>
</evidence>
<dbReference type="EMBL" id="CADIKM010000004">
    <property type="protein sequence ID" value="CAB3781907.1"/>
    <property type="molecule type" value="Genomic_DNA"/>
</dbReference>
<keyword evidence="3" id="KW-0067">ATP-binding</keyword>
<dbReference type="Gene3D" id="3.40.50.300">
    <property type="entry name" value="P-loop containing nucleotide triphosphate hydrolases"/>
    <property type="match status" value="1"/>
</dbReference>
<keyword evidence="2" id="KW-0547">Nucleotide-binding</keyword>
<dbReference type="InterPro" id="IPR051120">
    <property type="entry name" value="ABC_AA/LPS_Transport"/>
</dbReference>
<dbReference type="AlphaFoldDB" id="A0A6S7AYP1"/>
<dbReference type="GO" id="GO:0005886">
    <property type="term" value="C:plasma membrane"/>
    <property type="evidence" value="ECO:0007669"/>
    <property type="project" value="TreeGrafter"/>
</dbReference>
<dbReference type="Pfam" id="PF00005">
    <property type="entry name" value="ABC_tran"/>
    <property type="match status" value="1"/>
</dbReference>
<dbReference type="GO" id="GO:0016887">
    <property type="term" value="F:ATP hydrolysis activity"/>
    <property type="evidence" value="ECO:0007669"/>
    <property type="project" value="InterPro"/>
</dbReference>
<evidence type="ECO:0000256" key="2">
    <source>
        <dbReference type="ARBA" id="ARBA00022741"/>
    </source>
</evidence>
<dbReference type="PANTHER" id="PTHR45772">
    <property type="entry name" value="CONSERVED COMPONENT OF ABC TRANSPORTER FOR NATURAL AMINO ACIDS-RELATED"/>
    <property type="match status" value="1"/>
</dbReference>